<reference evidence="1" key="1">
    <citation type="submission" date="2010-04" db="EMBL/GenBank/DDBJ databases">
        <authorList>
            <person name="Reid K.E."/>
            <person name="Liao N."/>
            <person name="Chan S."/>
            <person name="Docking R."/>
            <person name="Taylor G."/>
            <person name="Moore R."/>
            <person name="Mayo M."/>
            <person name="Munro S."/>
            <person name="King J."/>
            <person name="Yanchuk A."/>
            <person name="Holt R."/>
            <person name="Jones S."/>
            <person name="Marra M."/>
            <person name="Ritland C.E."/>
            <person name="Ritland K."/>
            <person name="Bohlmann J."/>
        </authorList>
    </citation>
    <scope>NUCLEOTIDE SEQUENCE</scope>
    <source>
        <tissue evidence="1">Bud</tissue>
    </source>
</reference>
<name>D5AB29_PICSI</name>
<accession>D5AB29</accession>
<dbReference type="EMBL" id="BT123428">
    <property type="protein sequence ID" value="ADE76748.1"/>
    <property type="molecule type" value="mRNA"/>
</dbReference>
<protein>
    <submittedName>
        <fullName evidence="1">Uncharacterized protein</fullName>
    </submittedName>
</protein>
<dbReference type="AlphaFoldDB" id="D5AB29"/>
<organism evidence="1">
    <name type="scientific">Picea sitchensis</name>
    <name type="common">Sitka spruce</name>
    <name type="synonym">Pinus sitchensis</name>
    <dbReference type="NCBI Taxonomy" id="3332"/>
    <lineage>
        <taxon>Eukaryota</taxon>
        <taxon>Viridiplantae</taxon>
        <taxon>Streptophyta</taxon>
        <taxon>Embryophyta</taxon>
        <taxon>Tracheophyta</taxon>
        <taxon>Spermatophyta</taxon>
        <taxon>Pinopsida</taxon>
        <taxon>Pinidae</taxon>
        <taxon>Conifers I</taxon>
        <taxon>Pinales</taxon>
        <taxon>Pinaceae</taxon>
        <taxon>Picea</taxon>
    </lineage>
</organism>
<evidence type="ECO:0000313" key="1">
    <source>
        <dbReference type="EMBL" id="ADE76748.1"/>
    </source>
</evidence>
<sequence>MESTSLNYHSYVGSNPPGKRCLPVCKARGSYTTTNCKRSDPELNVFYSEKKLFSISHSADAACSTFAFIKPVKKEENSVFVTADSQKAHADISVCWLNI</sequence>
<proteinExistence type="evidence at transcript level"/>